<name>A0A0C9YVN3_9AGAM</name>
<proteinExistence type="predicted"/>
<protein>
    <submittedName>
        <fullName evidence="1">Uncharacterized protein</fullName>
    </submittedName>
</protein>
<sequence>MKPVVIVIHTTIPIFDLLLRVLHLPELFVVIVKRSSITTFHWLRYILSFWKALTEKWKRKHFLKDDALGCLTPIRSIVRGGRDSAVRCLTIQCSEVGGSAMDRTQAIVPTPASTVCSFAVSPERSLEHEPKSIFVK</sequence>
<reference evidence="1 2" key="1">
    <citation type="submission" date="2014-04" db="EMBL/GenBank/DDBJ databases">
        <authorList>
            <consortium name="DOE Joint Genome Institute"/>
            <person name="Kuo A."/>
            <person name="Kohler A."/>
            <person name="Costa M.D."/>
            <person name="Nagy L.G."/>
            <person name="Floudas D."/>
            <person name="Copeland A."/>
            <person name="Barry K.W."/>
            <person name="Cichocki N."/>
            <person name="Veneault-Fourrey C."/>
            <person name="LaButti K."/>
            <person name="Lindquist E.A."/>
            <person name="Lipzen A."/>
            <person name="Lundell T."/>
            <person name="Morin E."/>
            <person name="Murat C."/>
            <person name="Sun H."/>
            <person name="Tunlid A."/>
            <person name="Henrissat B."/>
            <person name="Grigoriev I.V."/>
            <person name="Hibbett D.S."/>
            <person name="Martin F."/>
            <person name="Nordberg H.P."/>
            <person name="Cantor M.N."/>
            <person name="Hua S.X."/>
        </authorList>
    </citation>
    <scope>NUCLEOTIDE SEQUENCE [LARGE SCALE GENOMIC DNA]</scope>
    <source>
        <strain evidence="1 2">441</strain>
    </source>
</reference>
<dbReference type="AlphaFoldDB" id="A0A0C9YVN3"/>
<dbReference type="EMBL" id="KN834138">
    <property type="protein sequence ID" value="KIK11933.1"/>
    <property type="molecule type" value="Genomic_DNA"/>
</dbReference>
<organism evidence="1 2">
    <name type="scientific">Pisolithus microcarpus 441</name>
    <dbReference type="NCBI Taxonomy" id="765257"/>
    <lineage>
        <taxon>Eukaryota</taxon>
        <taxon>Fungi</taxon>
        <taxon>Dikarya</taxon>
        <taxon>Basidiomycota</taxon>
        <taxon>Agaricomycotina</taxon>
        <taxon>Agaricomycetes</taxon>
        <taxon>Agaricomycetidae</taxon>
        <taxon>Boletales</taxon>
        <taxon>Sclerodermatineae</taxon>
        <taxon>Pisolithaceae</taxon>
        <taxon>Pisolithus</taxon>
    </lineage>
</organism>
<dbReference type="Proteomes" id="UP000054018">
    <property type="component" value="Unassembled WGS sequence"/>
</dbReference>
<reference evidence="2" key="2">
    <citation type="submission" date="2015-01" db="EMBL/GenBank/DDBJ databases">
        <title>Evolutionary Origins and Diversification of the Mycorrhizal Mutualists.</title>
        <authorList>
            <consortium name="DOE Joint Genome Institute"/>
            <consortium name="Mycorrhizal Genomics Consortium"/>
            <person name="Kohler A."/>
            <person name="Kuo A."/>
            <person name="Nagy L.G."/>
            <person name="Floudas D."/>
            <person name="Copeland A."/>
            <person name="Barry K.W."/>
            <person name="Cichocki N."/>
            <person name="Veneault-Fourrey C."/>
            <person name="LaButti K."/>
            <person name="Lindquist E.A."/>
            <person name="Lipzen A."/>
            <person name="Lundell T."/>
            <person name="Morin E."/>
            <person name="Murat C."/>
            <person name="Riley R."/>
            <person name="Ohm R."/>
            <person name="Sun H."/>
            <person name="Tunlid A."/>
            <person name="Henrissat B."/>
            <person name="Grigoriev I.V."/>
            <person name="Hibbett D.S."/>
            <person name="Martin F."/>
        </authorList>
    </citation>
    <scope>NUCLEOTIDE SEQUENCE [LARGE SCALE GENOMIC DNA]</scope>
    <source>
        <strain evidence="2">441</strain>
    </source>
</reference>
<keyword evidence="2" id="KW-1185">Reference proteome</keyword>
<dbReference type="HOGENOM" id="CLU_1876250_0_0_1"/>
<evidence type="ECO:0000313" key="2">
    <source>
        <dbReference type="Proteomes" id="UP000054018"/>
    </source>
</evidence>
<gene>
    <name evidence="1" type="ORF">PISMIDRAFT_468890</name>
</gene>
<accession>A0A0C9YVN3</accession>
<evidence type="ECO:0000313" key="1">
    <source>
        <dbReference type="EMBL" id="KIK11933.1"/>
    </source>
</evidence>